<evidence type="ECO:0000313" key="2">
    <source>
        <dbReference type="Proteomes" id="UP000684084"/>
    </source>
</evidence>
<proteinExistence type="predicted"/>
<dbReference type="VEuPathDB" id="FungiDB:RhiirFUN_021250"/>
<evidence type="ECO:0000313" key="1">
    <source>
        <dbReference type="EMBL" id="CAB5358354.1"/>
    </source>
</evidence>
<protein>
    <submittedName>
        <fullName evidence="1">Uncharacterized protein</fullName>
    </submittedName>
</protein>
<comment type="caution">
    <text evidence="1">The sequence shown here is derived from an EMBL/GenBank/DDBJ whole genome shotgun (WGS) entry which is preliminary data.</text>
</comment>
<dbReference type="EMBL" id="CAGKOT010000012">
    <property type="protein sequence ID" value="CAB5358354.1"/>
    <property type="molecule type" value="Genomic_DNA"/>
</dbReference>
<dbReference type="OrthoDB" id="2319528at2759"/>
<reference evidence="1" key="1">
    <citation type="submission" date="2020-05" db="EMBL/GenBank/DDBJ databases">
        <authorList>
            <person name="Rincon C."/>
            <person name="Sanders R I."/>
            <person name="Robbins C."/>
            <person name="Chaturvedi A."/>
        </authorList>
    </citation>
    <scope>NUCLEOTIDE SEQUENCE</scope>
    <source>
        <strain evidence="1">CHB12</strain>
    </source>
</reference>
<organism evidence="1 2">
    <name type="scientific">Rhizophagus irregularis</name>
    <dbReference type="NCBI Taxonomy" id="588596"/>
    <lineage>
        <taxon>Eukaryota</taxon>
        <taxon>Fungi</taxon>
        <taxon>Fungi incertae sedis</taxon>
        <taxon>Mucoromycota</taxon>
        <taxon>Glomeromycotina</taxon>
        <taxon>Glomeromycetes</taxon>
        <taxon>Glomerales</taxon>
        <taxon>Glomeraceae</taxon>
        <taxon>Rhizophagus</taxon>
    </lineage>
</organism>
<name>A0A915Z1B0_9GLOM</name>
<gene>
    <name evidence="1" type="ORF">CHRIB12_LOCUS7311</name>
</gene>
<dbReference type="Proteomes" id="UP000684084">
    <property type="component" value="Unassembled WGS sequence"/>
</dbReference>
<sequence>MEEKTATVKRKAYVQTKLNFPVKVNDSPSTERKIQKDNSTLFINAKQAIKPKAQIKTQSNRKIPILGEFLKDPKLEKLSNNQVYCHYCDTGTPITLHRINDGYRLWQHLETNMHKDNIINTESNPSKKLRTTFLNFESKRKETLNTGMHLKSSGKVCHGFYSKSFAALARYGTSTDKYKILRDDNLFDKNVKAHGYIKSNECEGYTTSKYCSKCGILAQMDAVQKRNRRYQELIAQIDCLFLLKEGQPIPASIISQFGDSWAQYDIKKLHETIITSLKHRPGHTKSTELQQLCTYVEKEVSDHSYYVIVNKYPALGRIIEAVETHGLENWVSQCITFLIDKTLEENRPIFVGMAQAVTKVIDKLQRGVTSMRGIGEYHESFIDFLVVLMSISTLATRWLTANLAGPTIRFLRHKRNESDIYYNIYGINTSSFPDIITMWRKAYDYAGPTICAKDQTKVAELIEVCKQRQKWIGCVPIEDTIIPTTMTIEELHNKISNFKKATYITVYALSACIPGIPPIVIAVNPSDQTEKAEINTHDNNLIMRELNRAGAMTIGLYFDGATLDRNWLGEVYSEDPTFTCELALKKNTSIFSKMKYPIALHLMDNSLPFICGTDIYHCVKKGRNMHNSGTRVCPIGYYIMSTEHLWILKENSEIYSGLTSNILNPKDKQADESAERFFSSSVLKGFTDYSVKNNDDEMYGDACYHFFCGILFESWKSHSMAHIDRVGFAWGACIFFAGVQHFLKANQATCNGNKFGISWQSCDDFIYLGLTLILLIQQWPNFYSNYPLCPWMISTAFLEHIFGCARRIIEDFTVLDFLSMNEKILKNIMIEMKGDLIRPDNNDGYNIKLSTVKEKLPKNLTDFPSIFDIDNMIEKTSYAMKIILCSLGIVVNKEIFSELIQQSLHSLKKINNHNIPMENTSETDELEGESEDELDNECDIGKLLTRHQQRILNRSKFPEHLDVPNNDLDEMDNENTQSTLELDFEDNFFEKINKAFGKTHELSPLAIMQAMSYYREKYDYFTQKEKKKVGNKATLNKNNLTVVTELGTMDIMAAVRQDRLSNTEHQARTKGRITRWKTACKKVFDSTKINPQSSKFKRGDFYYYCENSHSIVIAEIIAVFEKRGSSYVRVDLLSGLNEGKIHARLYDLKPDSACEFIPIISKDRTQFTCESNPFRFIAHLGSVLEEYHGTSHWLGKTLKLGDLQYATYFHFVGKSCELEQSIKEAEKIMLILTMNSFKIVFFPSITFSVHVIYQ</sequence>
<accession>A0A915Z1B0</accession>
<dbReference type="AlphaFoldDB" id="A0A915Z1B0"/>